<feature type="region of interest" description="Disordered" evidence="1">
    <location>
        <begin position="1"/>
        <end position="98"/>
    </location>
</feature>
<name>A0A6G1F3V7_9ORYZ</name>
<protein>
    <submittedName>
        <fullName evidence="2">Uncharacterized protein</fullName>
    </submittedName>
</protein>
<evidence type="ECO:0000256" key="1">
    <source>
        <dbReference type="SAM" id="MobiDB-lite"/>
    </source>
</evidence>
<keyword evidence="3" id="KW-1185">Reference proteome</keyword>
<comment type="caution">
    <text evidence="2">The sequence shown here is derived from an EMBL/GenBank/DDBJ whole genome shotgun (WGS) entry which is preliminary data.</text>
</comment>
<gene>
    <name evidence="2" type="ORF">E2562_005561</name>
</gene>
<proteinExistence type="predicted"/>
<feature type="compositionally biased region" description="Basic and acidic residues" evidence="1">
    <location>
        <begin position="1"/>
        <end position="15"/>
    </location>
</feature>
<accession>A0A6G1F3V7</accession>
<feature type="compositionally biased region" description="Pro residues" evidence="1">
    <location>
        <begin position="78"/>
        <end position="98"/>
    </location>
</feature>
<evidence type="ECO:0000313" key="3">
    <source>
        <dbReference type="Proteomes" id="UP000479710"/>
    </source>
</evidence>
<dbReference type="Proteomes" id="UP000479710">
    <property type="component" value="Unassembled WGS sequence"/>
</dbReference>
<dbReference type="AlphaFoldDB" id="A0A6G1F3V7"/>
<dbReference type="EMBL" id="SPHZ02000001">
    <property type="protein sequence ID" value="KAF0931596.1"/>
    <property type="molecule type" value="Genomic_DNA"/>
</dbReference>
<evidence type="ECO:0000313" key="2">
    <source>
        <dbReference type="EMBL" id="KAF0931596.1"/>
    </source>
</evidence>
<organism evidence="2 3">
    <name type="scientific">Oryza meyeriana var. granulata</name>
    <dbReference type="NCBI Taxonomy" id="110450"/>
    <lineage>
        <taxon>Eukaryota</taxon>
        <taxon>Viridiplantae</taxon>
        <taxon>Streptophyta</taxon>
        <taxon>Embryophyta</taxon>
        <taxon>Tracheophyta</taxon>
        <taxon>Spermatophyta</taxon>
        <taxon>Magnoliopsida</taxon>
        <taxon>Liliopsida</taxon>
        <taxon>Poales</taxon>
        <taxon>Poaceae</taxon>
        <taxon>BOP clade</taxon>
        <taxon>Oryzoideae</taxon>
        <taxon>Oryzeae</taxon>
        <taxon>Oryzinae</taxon>
        <taxon>Oryza</taxon>
        <taxon>Oryza meyeriana</taxon>
    </lineage>
</organism>
<reference evidence="2 3" key="1">
    <citation type="submission" date="2019-11" db="EMBL/GenBank/DDBJ databases">
        <title>Whole genome sequence of Oryza granulata.</title>
        <authorList>
            <person name="Li W."/>
        </authorList>
    </citation>
    <scope>NUCLEOTIDE SEQUENCE [LARGE SCALE GENOMIC DNA]</scope>
    <source>
        <strain evidence="3">cv. Menghai</strain>
        <tissue evidence="2">Leaf</tissue>
    </source>
</reference>
<sequence>MAVPQKKDNTSDAHSHQSLASPPPPSPRRRLLPRRLLPSRSRLLCRAHARAAARPPPPSLPTSPTTGDKLLEGNLIFPPDPTSNPRPPCRLRPQSPPP</sequence>